<proteinExistence type="predicted"/>
<sequence length="72" mass="8503">MEYYKVKYNNTRSYAQMQDVATGRKVYVPYVHTTRIPIRFTKTVCRTASVAILYRRALLKRLAAWGINLMEL</sequence>
<accession>A0A0F9R533</accession>
<name>A0A0F9R533_9ZZZZ</name>
<reference evidence="1" key="1">
    <citation type="journal article" date="2015" name="Nature">
        <title>Complex archaea that bridge the gap between prokaryotes and eukaryotes.</title>
        <authorList>
            <person name="Spang A."/>
            <person name="Saw J.H."/>
            <person name="Jorgensen S.L."/>
            <person name="Zaremba-Niedzwiedzka K."/>
            <person name="Martijn J."/>
            <person name="Lind A.E."/>
            <person name="van Eijk R."/>
            <person name="Schleper C."/>
            <person name="Guy L."/>
            <person name="Ettema T.J."/>
        </authorList>
    </citation>
    <scope>NUCLEOTIDE SEQUENCE</scope>
</reference>
<dbReference type="EMBL" id="LAZR01001455">
    <property type="protein sequence ID" value="KKN44387.1"/>
    <property type="molecule type" value="Genomic_DNA"/>
</dbReference>
<gene>
    <name evidence="1" type="ORF">LCGC14_0693830</name>
</gene>
<protein>
    <submittedName>
        <fullName evidence="1">Uncharacterized protein</fullName>
    </submittedName>
</protein>
<organism evidence="1">
    <name type="scientific">marine sediment metagenome</name>
    <dbReference type="NCBI Taxonomy" id="412755"/>
    <lineage>
        <taxon>unclassified sequences</taxon>
        <taxon>metagenomes</taxon>
        <taxon>ecological metagenomes</taxon>
    </lineage>
</organism>
<comment type="caution">
    <text evidence="1">The sequence shown here is derived from an EMBL/GenBank/DDBJ whole genome shotgun (WGS) entry which is preliminary data.</text>
</comment>
<dbReference type="AlphaFoldDB" id="A0A0F9R533"/>
<evidence type="ECO:0000313" key="1">
    <source>
        <dbReference type="EMBL" id="KKN44387.1"/>
    </source>
</evidence>